<feature type="domain" description="TonB-dependent receptor plug" evidence="13">
    <location>
        <begin position="47"/>
        <end position="156"/>
    </location>
</feature>
<evidence type="ECO:0000256" key="1">
    <source>
        <dbReference type="ARBA" id="ARBA00004571"/>
    </source>
</evidence>
<comment type="caution">
    <text evidence="14">The sequence shown here is derived from an EMBL/GenBank/DDBJ whole genome shotgun (WGS) entry which is preliminary data.</text>
</comment>
<gene>
    <name evidence="14" type="ORF">ENJ46_04495</name>
</gene>
<evidence type="ECO:0000256" key="10">
    <source>
        <dbReference type="ARBA" id="ARBA00023237"/>
    </source>
</evidence>
<evidence type="ECO:0000256" key="5">
    <source>
        <dbReference type="ARBA" id="ARBA00022692"/>
    </source>
</evidence>
<dbReference type="PANTHER" id="PTHR32552">
    <property type="entry name" value="FERRICHROME IRON RECEPTOR-RELATED"/>
    <property type="match status" value="1"/>
</dbReference>
<dbReference type="InterPro" id="IPR036942">
    <property type="entry name" value="Beta-barrel_TonB_sf"/>
</dbReference>
<feature type="signal peptide" evidence="12">
    <location>
        <begin position="1"/>
        <end position="25"/>
    </location>
</feature>
<dbReference type="InterPro" id="IPR039426">
    <property type="entry name" value="TonB-dep_rcpt-like"/>
</dbReference>
<evidence type="ECO:0000256" key="2">
    <source>
        <dbReference type="ARBA" id="ARBA00022448"/>
    </source>
</evidence>
<evidence type="ECO:0000256" key="4">
    <source>
        <dbReference type="ARBA" id="ARBA00022496"/>
    </source>
</evidence>
<keyword evidence="14" id="KW-0675">Receptor</keyword>
<organism evidence="14">
    <name type="scientific">Hellea balneolensis</name>
    <dbReference type="NCBI Taxonomy" id="287478"/>
    <lineage>
        <taxon>Bacteria</taxon>
        <taxon>Pseudomonadati</taxon>
        <taxon>Pseudomonadota</taxon>
        <taxon>Alphaproteobacteria</taxon>
        <taxon>Maricaulales</taxon>
        <taxon>Robiginitomaculaceae</taxon>
        <taxon>Hellea</taxon>
    </lineage>
</organism>
<evidence type="ECO:0000313" key="14">
    <source>
        <dbReference type="EMBL" id="HFB55164.1"/>
    </source>
</evidence>
<evidence type="ECO:0000256" key="8">
    <source>
        <dbReference type="ARBA" id="ARBA00023077"/>
    </source>
</evidence>
<dbReference type="AlphaFoldDB" id="A0A7C3C4I4"/>
<dbReference type="Gene3D" id="2.40.170.20">
    <property type="entry name" value="TonB-dependent receptor, beta-barrel domain"/>
    <property type="match status" value="1"/>
</dbReference>
<evidence type="ECO:0000256" key="6">
    <source>
        <dbReference type="ARBA" id="ARBA00023004"/>
    </source>
</evidence>
<keyword evidence="10 11" id="KW-0998">Cell outer membrane</keyword>
<dbReference type="PROSITE" id="PS52016">
    <property type="entry name" value="TONB_DEPENDENT_REC_3"/>
    <property type="match status" value="1"/>
</dbReference>
<dbReference type="InterPro" id="IPR012910">
    <property type="entry name" value="Plug_dom"/>
</dbReference>
<evidence type="ECO:0000256" key="9">
    <source>
        <dbReference type="ARBA" id="ARBA00023136"/>
    </source>
</evidence>
<dbReference type="SUPFAM" id="SSF56935">
    <property type="entry name" value="Porins"/>
    <property type="match status" value="1"/>
</dbReference>
<dbReference type="EMBL" id="DRMN01000295">
    <property type="protein sequence ID" value="HFB55164.1"/>
    <property type="molecule type" value="Genomic_DNA"/>
</dbReference>
<keyword evidence="6" id="KW-0408">Iron</keyword>
<evidence type="ECO:0000256" key="12">
    <source>
        <dbReference type="SAM" id="SignalP"/>
    </source>
</evidence>
<dbReference type="Pfam" id="PF07715">
    <property type="entry name" value="Plug"/>
    <property type="match status" value="1"/>
</dbReference>
<evidence type="ECO:0000256" key="3">
    <source>
        <dbReference type="ARBA" id="ARBA00022452"/>
    </source>
</evidence>
<keyword evidence="2 11" id="KW-0813">Transport</keyword>
<keyword evidence="12" id="KW-0732">Signal</keyword>
<keyword evidence="5 11" id="KW-0812">Transmembrane</keyword>
<feature type="chain" id="PRO_5027572339" evidence="12">
    <location>
        <begin position="26"/>
        <end position="492"/>
    </location>
</feature>
<comment type="similarity">
    <text evidence="11">Belongs to the TonB-dependent receptor family.</text>
</comment>
<name>A0A7C3C4I4_9PROT</name>
<dbReference type="PANTHER" id="PTHR32552:SF81">
    <property type="entry name" value="TONB-DEPENDENT OUTER MEMBRANE RECEPTOR"/>
    <property type="match status" value="1"/>
</dbReference>
<comment type="subcellular location">
    <subcellularLocation>
        <location evidence="1 11">Cell outer membrane</location>
        <topology evidence="1 11">Multi-pass membrane protein</topology>
    </subcellularLocation>
</comment>
<protein>
    <submittedName>
        <fullName evidence="14">TonB-dependent receptor</fullName>
    </submittedName>
</protein>
<sequence>MAQKFKLGLLLLSNTSILITSSVWAQQDDENPRDEIIVTAQKRAQDVQDVPIAMTAISGVELENNGVPDVSELGMIAPSLRITTSTSESFGSVLRIRGVGTSGSNAGLEGSVGVFVDGIYRSRTGIAMNDLINVERIEVLRGAQGTLFGKNTSAGAIHILTKKPEFKFGGSVDASYGNYNAKKIRGTITGPLIEDKLAVRLSGTFNKRDGFITDVPTGRKFNDRDRFVLRGQALLTPNDNMDFRLIIDYSEKDENCCASPFKSYGATQAVIAGLGGTVIPAGEFSRDIAVDGDFVNTAEDFGTSLEFNWRGNNTSFTSLTSWRNYQAFGLGDVDRNAIDVADNTTDIDVETFTQEFRLQGTQGRLDWMVGAYYFDENISRESSIVYGSQAGAWFASLVPGFLRPLVSTLYPEGGGAVSNLFAQDTTGWALFTHNVIEVTPKLDVILGARFSHESKDGSGTFVTNSPSCTTFSPTSPLAALRVLCPVPDFNTK</sequence>
<keyword evidence="8" id="KW-0798">TonB box</keyword>
<keyword evidence="4" id="KW-0410">Iron transport</keyword>
<evidence type="ECO:0000259" key="13">
    <source>
        <dbReference type="Pfam" id="PF07715"/>
    </source>
</evidence>
<dbReference type="GO" id="GO:0006826">
    <property type="term" value="P:iron ion transport"/>
    <property type="evidence" value="ECO:0007669"/>
    <property type="project" value="UniProtKB-KW"/>
</dbReference>
<dbReference type="GO" id="GO:0009279">
    <property type="term" value="C:cell outer membrane"/>
    <property type="evidence" value="ECO:0007669"/>
    <property type="project" value="UniProtKB-SubCell"/>
</dbReference>
<evidence type="ECO:0000256" key="11">
    <source>
        <dbReference type="PROSITE-ProRule" id="PRU01360"/>
    </source>
</evidence>
<feature type="non-terminal residue" evidence="14">
    <location>
        <position position="492"/>
    </location>
</feature>
<proteinExistence type="inferred from homology"/>
<keyword evidence="3 11" id="KW-1134">Transmembrane beta strand</keyword>
<accession>A0A7C3C4I4</accession>
<keyword evidence="7" id="KW-0406">Ion transport</keyword>
<dbReference type="Proteomes" id="UP000886042">
    <property type="component" value="Unassembled WGS sequence"/>
</dbReference>
<evidence type="ECO:0000256" key="7">
    <source>
        <dbReference type="ARBA" id="ARBA00023065"/>
    </source>
</evidence>
<keyword evidence="9 11" id="KW-0472">Membrane</keyword>
<reference evidence="14" key="1">
    <citation type="journal article" date="2020" name="mSystems">
        <title>Genome- and Community-Level Interaction Insights into Carbon Utilization and Element Cycling Functions of Hydrothermarchaeota in Hydrothermal Sediment.</title>
        <authorList>
            <person name="Zhou Z."/>
            <person name="Liu Y."/>
            <person name="Xu W."/>
            <person name="Pan J."/>
            <person name="Luo Z.H."/>
            <person name="Li M."/>
        </authorList>
    </citation>
    <scope>NUCLEOTIDE SEQUENCE [LARGE SCALE GENOMIC DNA]</scope>
    <source>
        <strain evidence="14">HyVt-489</strain>
    </source>
</reference>